<accession>A0ABW1DL70</accession>
<feature type="transmembrane region" description="Helical" evidence="1">
    <location>
        <begin position="140"/>
        <end position="159"/>
    </location>
</feature>
<feature type="transmembrane region" description="Helical" evidence="1">
    <location>
        <begin position="166"/>
        <end position="187"/>
    </location>
</feature>
<comment type="caution">
    <text evidence="2">The sequence shown here is derived from an EMBL/GenBank/DDBJ whole genome shotgun (WGS) entry which is preliminary data.</text>
</comment>
<organism evidence="2 3">
    <name type="scientific">Deinococcus petrolearius</name>
    <dbReference type="NCBI Taxonomy" id="1751295"/>
    <lineage>
        <taxon>Bacteria</taxon>
        <taxon>Thermotogati</taxon>
        <taxon>Deinococcota</taxon>
        <taxon>Deinococci</taxon>
        <taxon>Deinococcales</taxon>
        <taxon>Deinococcaceae</taxon>
        <taxon>Deinococcus</taxon>
    </lineage>
</organism>
<keyword evidence="1" id="KW-0472">Membrane</keyword>
<dbReference type="PANTHER" id="PTHR37305">
    <property type="entry name" value="INTEGRAL MEMBRANE PROTEIN-RELATED"/>
    <property type="match status" value="1"/>
</dbReference>
<feature type="transmembrane region" description="Helical" evidence="1">
    <location>
        <begin position="55"/>
        <end position="74"/>
    </location>
</feature>
<dbReference type="PANTHER" id="PTHR37305:SF1">
    <property type="entry name" value="MEMBRANE PROTEIN"/>
    <property type="match status" value="1"/>
</dbReference>
<evidence type="ECO:0000256" key="1">
    <source>
        <dbReference type="SAM" id="Phobius"/>
    </source>
</evidence>
<dbReference type="RefSeq" id="WP_380049634.1">
    <property type="nucleotide sequence ID" value="NZ_JBHSOH010000013.1"/>
</dbReference>
<reference evidence="3" key="1">
    <citation type="journal article" date="2019" name="Int. J. Syst. Evol. Microbiol.">
        <title>The Global Catalogue of Microorganisms (GCM) 10K type strain sequencing project: providing services to taxonomists for standard genome sequencing and annotation.</title>
        <authorList>
            <consortium name="The Broad Institute Genomics Platform"/>
            <consortium name="The Broad Institute Genome Sequencing Center for Infectious Disease"/>
            <person name="Wu L."/>
            <person name="Ma J."/>
        </authorList>
    </citation>
    <scope>NUCLEOTIDE SEQUENCE [LARGE SCALE GENOMIC DNA]</scope>
    <source>
        <strain evidence="3">CGMCC 1.15053</strain>
    </source>
</reference>
<dbReference type="Pfam" id="PF12730">
    <property type="entry name" value="ABC2_membrane_4"/>
    <property type="match status" value="1"/>
</dbReference>
<gene>
    <name evidence="2" type="ORF">ACFPQ6_11985</name>
</gene>
<keyword evidence="1" id="KW-1133">Transmembrane helix</keyword>
<feature type="transmembrane region" description="Helical" evidence="1">
    <location>
        <begin position="20"/>
        <end position="35"/>
    </location>
</feature>
<feature type="transmembrane region" description="Helical" evidence="1">
    <location>
        <begin position="231"/>
        <end position="253"/>
    </location>
</feature>
<keyword evidence="1" id="KW-0812">Transmembrane</keyword>
<proteinExistence type="predicted"/>
<sequence>MPTLILLELRKLLTSRSARFALAVSFLLPLLWAAAPRMNMLLGDLALVSGWQLPAVSIGVAVQFMLPLFIALTVSEMIGSEVSQGTLAPLLLRPVGRTHVIASKLVVALLFPFLLVAATVLGSLLAGIPRGFGAFTGGTGMGPGLFVGVGGLGSGAALLEMLRGSFLAGVMLMPIAALALLFGVLFLNTAASTLATLAALNIMRLLVVFPEAVQRILLTSHFALYAEQGSVAGPVALLLIYTAGFGLMAILAFDRRDV</sequence>
<feature type="transmembrane region" description="Helical" evidence="1">
    <location>
        <begin position="105"/>
        <end position="128"/>
    </location>
</feature>
<keyword evidence="3" id="KW-1185">Reference proteome</keyword>
<protein>
    <submittedName>
        <fullName evidence="2">ABC transporter permease</fullName>
    </submittedName>
</protein>
<dbReference type="EMBL" id="JBHSOH010000013">
    <property type="protein sequence ID" value="MFC5849030.1"/>
    <property type="molecule type" value="Genomic_DNA"/>
</dbReference>
<name>A0ABW1DL70_9DEIO</name>
<dbReference type="Proteomes" id="UP001595979">
    <property type="component" value="Unassembled WGS sequence"/>
</dbReference>
<evidence type="ECO:0000313" key="2">
    <source>
        <dbReference type="EMBL" id="MFC5849030.1"/>
    </source>
</evidence>
<evidence type="ECO:0000313" key="3">
    <source>
        <dbReference type="Proteomes" id="UP001595979"/>
    </source>
</evidence>